<accession>A0ACC0W0Z0</accession>
<reference evidence="1 2" key="1">
    <citation type="journal article" date="2022" name="bioRxiv">
        <title>The genome of the oomycete Peronosclerospora sorghi, a cosmopolitan pathogen of maize and sorghum, is inflated with dispersed pseudogenes.</title>
        <authorList>
            <person name="Fletcher K."/>
            <person name="Martin F."/>
            <person name="Isakeit T."/>
            <person name="Cavanaugh K."/>
            <person name="Magill C."/>
            <person name="Michelmore R."/>
        </authorList>
    </citation>
    <scope>NUCLEOTIDE SEQUENCE [LARGE SCALE GENOMIC DNA]</scope>
    <source>
        <strain evidence="1">P6</strain>
    </source>
</reference>
<sequence length="501" mass="52105">MIISRRLSLLTAALGATSTVAVEVSVCRDATYNLSVEPTALCSGAGSKPAGWRCPKADDVAVADCLSTLASFESGRCVAPEDAVCQVVEKDTWGCVLPSVGCNIEAKVACETWDFNGDDRVKSLGSFGSDKDYNETWFVKTTKLREIVDCENAATPAPSSPAPEMTDEETTEMPTHTKTPEAHQTEAANATETGRKTEPPLVDAKSNMTDTATLKPPSPPTSVDRKTNVTETESLLSQPTKTNVTGEATEAPPSPPASFDPKTNTIDPETEIPPPTVDTETNTTDLETEIPPTSVGTETNGTDAQSGVPPALVPTPVQSPMTEVTAQNGSSGYVQHDTESEGTVGNDDSSSKHSASVKFAAAASPGGLSDKSLAIVATAVACVAVVLVAVVAVAFAKRRLVKNNVDTAEKAEDIEDKQEDNDEDSENESAPLAPPTPAIVTGECAVTPTVYGGAKLKVKKTPVTTGAATSTGEVVTNDTHREVELNDDPNLASEAVAGTDA</sequence>
<comment type="caution">
    <text evidence="1">The sequence shown here is derived from an EMBL/GenBank/DDBJ whole genome shotgun (WGS) entry which is preliminary data.</text>
</comment>
<name>A0ACC0W0Z0_9STRA</name>
<keyword evidence="2" id="KW-1185">Reference proteome</keyword>
<proteinExistence type="predicted"/>
<evidence type="ECO:0000313" key="2">
    <source>
        <dbReference type="Proteomes" id="UP001163321"/>
    </source>
</evidence>
<gene>
    <name evidence="1" type="ORF">PsorP6_006089</name>
</gene>
<evidence type="ECO:0000313" key="1">
    <source>
        <dbReference type="EMBL" id="KAI9912399.1"/>
    </source>
</evidence>
<organism evidence="1 2">
    <name type="scientific">Peronosclerospora sorghi</name>
    <dbReference type="NCBI Taxonomy" id="230839"/>
    <lineage>
        <taxon>Eukaryota</taxon>
        <taxon>Sar</taxon>
        <taxon>Stramenopiles</taxon>
        <taxon>Oomycota</taxon>
        <taxon>Peronosporomycetes</taxon>
        <taxon>Peronosporales</taxon>
        <taxon>Peronosporaceae</taxon>
        <taxon>Peronosclerospora</taxon>
    </lineage>
</organism>
<dbReference type="EMBL" id="CM047583">
    <property type="protein sequence ID" value="KAI9912399.1"/>
    <property type="molecule type" value="Genomic_DNA"/>
</dbReference>
<dbReference type="Proteomes" id="UP001163321">
    <property type="component" value="Chromosome 4"/>
</dbReference>
<protein>
    <submittedName>
        <fullName evidence="1">Uncharacterized protein</fullName>
    </submittedName>
</protein>